<gene>
    <name evidence="1" type="ORF">M011DRAFT_164104</name>
</gene>
<name>A0A6A6V288_9PLEO</name>
<evidence type="ECO:0000313" key="2">
    <source>
        <dbReference type="Proteomes" id="UP000799440"/>
    </source>
</evidence>
<accession>A0A6A6V288</accession>
<protein>
    <submittedName>
        <fullName evidence="1">Uncharacterized protein</fullName>
    </submittedName>
</protein>
<proteinExistence type="predicted"/>
<dbReference type="EMBL" id="MU006587">
    <property type="protein sequence ID" value="KAF2744672.1"/>
    <property type="molecule type" value="Genomic_DNA"/>
</dbReference>
<sequence>MRASRACTSVVEDEALDLRFWSSDSICSRADSVDVRSNVKHGRTDTHLVERASSALLRLPSELYLQLPLSSFGGFRCCELCSPAPGRSGAFPISTHRSREPLLQSAQVGTGPARRWVLRGVFVGLTRAQSRTRQGSQRRLRPQPWREVESRSDSCLLHSLMHRCSRECDKGAS</sequence>
<reference evidence="1" key="1">
    <citation type="journal article" date="2020" name="Stud. Mycol.">
        <title>101 Dothideomycetes genomes: a test case for predicting lifestyles and emergence of pathogens.</title>
        <authorList>
            <person name="Haridas S."/>
            <person name="Albert R."/>
            <person name="Binder M."/>
            <person name="Bloem J."/>
            <person name="Labutti K."/>
            <person name="Salamov A."/>
            <person name="Andreopoulos B."/>
            <person name="Baker S."/>
            <person name="Barry K."/>
            <person name="Bills G."/>
            <person name="Bluhm B."/>
            <person name="Cannon C."/>
            <person name="Castanera R."/>
            <person name="Culley D."/>
            <person name="Daum C."/>
            <person name="Ezra D."/>
            <person name="Gonzalez J."/>
            <person name="Henrissat B."/>
            <person name="Kuo A."/>
            <person name="Liang C."/>
            <person name="Lipzen A."/>
            <person name="Lutzoni F."/>
            <person name="Magnuson J."/>
            <person name="Mondo S."/>
            <person name="Nolan M."/>
            <person name="Ohm R."/>
            <person name="Pangilinan J."/>
            <person name="Park H.-J."/>
            <person name="Ramirez L."/>
            <person name="Alfaro M."/>
            <person name="Sun H."/>
            <person name="Tritt A."/>
            <person name="Yoshinaga Y."/>
            <person name="Zwiers L.-H."/>
            <person name="Turgeon B."/>
            <person name="Goodwin S."/>
            <person name="Spatafora J."/>
            <person name="Crous P."/>
            <person name="Grigoriev I."/>
        </authorList>
    </citation>
    <scope>NUCLEOTIDE SEQUENCE</scope>
    <source>
        <strain evidence="1">CBS 119925</strain>
    </source>
</reference>
<organism evidence="1 2">
    <name type="scientific">Sporormia fimetaria CBS 119925</name>
    <dbReference type="NCBI Taxonomy" id="1340428"/>
    <lineage>
        <taxon>Eukaryota</taxon>
        <taxon>Fungi</taxon>
        <taxon>Dikarya</taxon>
        <taxon>Ascomycota</taxon>
        <taxon>Pezizomycotina</taxon>
        <taxon>Dothideomycetes</taxon>
        <taxon>Pleosporomycetidae</taxon>
        <taxon>Pleosporales</taxon>
        <taxon>Sporormiaceae</taxon>
        <taxon>Sporormia</taxon>
    </lineage>
</organism>
<keyword evidence="2" id="KW-1185">Reference proteome</keyword>
<evidence type="ECO:0000313" key="1">
    <source>
        <dbReference type="EMBL" id="KAF2744672.1"/>
    </source>
</evidence>
<dbReference type="AlphaFoldDB" id="A0A6A6V288"/>
<dbReference type="Proteomes" id="UP000799440">
    <property type="component" value="Unassembled WGS sequence"/>
</dbReference>